<keyword evidence="2" id="KW-1185">Reference proteome</keyword>
<reference evidence="1" key="1">
    <citation type="journal article" date="2023" name="Mol. Phylogenet. Evol.">
        <title>Genome-scale phylogeny and comparative genomics of the fungal order Sordariales.</title>
        <authorList>
            <person name="Hensen N."/>
            <person name="Bonometti L."/>
            <person name="Westerberg I."/>
            <person name="Brannstrom I.O."/>
            <person name="Guillou S."/>
            <person name="Cros-Aarteil S."/>
            <person name="Calhoun S."/>
            <person name="Haridas S."/>
            <person name="Kuo A."/>
            <person name="Mondo S."/>
            <person name="Pangilinan J."/>
            <person name="Riley R."/>
            <person name="LaButti K."/>
            <person name="Andreopoulos B."/>
            <person name="Lipzen A."/>
            <person name="Chen C."/>
            <person name="Yan M."/>
            <person name="Daum C."/>
            <person name="Ng V."/>
            <person name="Clum A."/>
            <person name="Steindorff A."/>
            <person name="Ohm R.A."/>
            <person name="Martin F."/>
            <person name="Silar P."/>
            <person name="Natvig D.O."/>
            <person name="Lalanne C."/>
            <person name="Gautier V."/>
            <person name="Ament-Velasquez S.L."/>
            <person name="Kruys A."/>
            <person name="Hutchinson M.I."/>
            <person name="Powell A.J."/>
            <person name="Barry K."/>
            <person name="Miller A.N."/>
            <person name="Grigoriev I.V."/>
            <person name="Debuchy R."/>
            <person name="Gladieux P."/>
            <person name="Hiltunen Thoren M."/>
            <person name="Johannesson H."/>
        </authorList>
    </citation>
    <scope>NUCLEOTIDE SEQUENCE</scope>
    <source>
        <strain evidence="1">CBS 958.72</strain>
    </source>
</reference>
<accession>A0AAE0KF13</accession>
<dbReference type="AlphaFoldDB" id="A0AAE0KF13"/>
<reference evidence="1" key="2">
    <citation type="submission" date="2023-06" db="EMBL/GenBank/DDBJ databases">
        <authorList>
            <consortium name="Lawrence Berkeley National Laboratory"/>
            <person name="Haridas S."/>
            <person name="Hensen N."/>
            <person name="Bonometti L."/>
            <person name="Westerberg I."/>
            <person name="Brannstrom I.O."/>
            <person name="Guillou S."/>
            <person name="Cros-Aarteil S."/>
            <person name="Calhoun S."/>
            <person name="Kuo A."/>
            <person name="Mondo S."/>
            <person name="Pangilinan J."/>
            <person name="Riley R."/>
            <person name="Labutti K."/>
            <person name="Andreopoulos B."/>
            <person name="Lipzen A."/>
            <person name="Chen C."/>
            <person name="Yanf M."/>
            <person name="Daum C."/>
            <person name="Ng V."/>
            <person name="Clum A."/>
            <person name="Steindorff A."/>
            <person name="Ohm R."/>
            <person name="Martin F."/>
            <person name="Silar P."/>
            <person name="Natvig D."/>
            <person name="Lalanne C."/>
            <person name="Gautier V."/>
            <person name="Ament-Velasquez S.L."/>
            <person name="Kruys A."/>
            <person name="Hutchinson M.I."/>
            <person name="Powell A.J."/>
            <person name="Barry K."/>
            <person name="Miller A.N."/>
            <person name="Grigoriev I.V."/>
            <person name="Debuchy R."/>
            <person name="Gladieux P."/>
            <person name="Thoren M.H."/>
            <person name="Johannesson H."/>
        </authorList>
    </citation>
    <scope>NUCLEOTIDE SEQUENCE</scope>
    <source>
        <strain evidence="1">CBS 958.72</strain>
    </source>
</reference>
<name>A0AAE0KF13_9PEZI</name>
<evidence type="ECO:0000313" key="2">
    <source>
        <dbReference type="Proteomes" id="UP001287356"/>
    </source>
</evidence>
<proteinExistence type="predicted"/>
<comment type="caution">
    <text evidence="1">The sequence shown here is derived from an EMBL/GenBank/DDBJ whole genome shotgun (WGS) entry which is preliminary data.</text>
</comment>
<dbReference type="Proteomes" id="UP001287356">
    <property type="component" value="Unassembled WGS sequence"/>
</dbReference>
<evidence type="ECO:0000313" key="1">
    <source>
        <dbReference type="EMBL" id="KAK3375593.1"/>
    </source>
</evidence>
<gene>
    <name evidence="1" type="ORF">B0T24DRAFT_616618</name>
</gene>
<dbReference type="EMBL" id="JAULSN010000003">
    <property type="protein sequence ID" value="KAK3375593.1"/>
    <property type="molecule type" value="Genomic_DNA"/>
</dbReference>
<organism evidence="1 2">
    <name type="scientific">Lasiosphaeria ovina</name>
    <dbReference type="NCBI Taxonomy" id="92902"/>
    <lineage>
        <taxon>Eukaryota</taxon>
        <taxon>Fungi</taxon>
        <taxon>Dikarya</taxon>
        <taxon>Ascomycota</taxon>
        <taxon>Pezizomycotina</taxon>
        <taxon>Sordariomycetes</taxon>
        <taxon>Sordariomycetidae</taxon>
        <taxon>Sordariales</taxon>
        <taxon>Lasiosphaeriaceae</taxon>
        <taxon>Lasiosphaeria</taxon>
    </lineage>
</organism>
<sequence>MEFVQCEERQGTNVRCTPITKRHRKDAQNFCESHLVYSNAPRTCITKPKPQDAEE</sequence>
<protein>
    <submittedName>
        <fullName evidence="1">Uncharacterized protein</fullName>
    </submittedName>
</protein>